<dbReference type="SUPFAM" id="SSF55729">
    <property type="entry name" value="Acyl-CoA N-acyltransferases (Nat)"/>
    <property type="match status" value="1"/>
</dbReference>
<dbReference type="InterPro" id="IPR051908">
    <property type="entry name" value="Ribosomal_N-acetyltransferase"/>
</dbReference>
<dbReference type="InterPro" id="IPR016181">
    <property type="entry name" value="Acyl_CoA_acyltransferase"/>
</dbReference>
<reference evidence="2" key="1">
    <citation type="submission" date="2018-06" db="EMBL/GenBank/DDBJ databases">
        <authorList>
            <person name="Zhirakovskaya E."/>
        </authorList>
    </citation>
    <scope>NUCLEOTIDE SEQUENCE</scope>
</reference>
<protein>
    <recommendedName>
        <fullName evidence="1">N-acetyltransferase domain-containing protein</fullName>
    </recommendedName>
</protein>
<dbReference type="AlphaFoldDB" id="A0A3B0REZ1"/>
<dbReference type="InterPro" id="IPR000182">
    <property type="entry name" value="GNAT_dom"/>
</dbReference>
<dbReference type="GO" id="GO:1990189">
    <property type="term" value="F:protein N-terminal-serine acetyltransferase activity"/>
    <property type="evidence" value="ECO:0007669"/>
    <property type="project" value="TreeGrafter"/>
</dbReference>
<evidence type="ECO:0000313" key="2">
    <source>
        <dbReference type="EMBL" id="VAV91944.1"/>
    </source>
</evidence>
<dbReference type="Pfam" id="PF13302">
    <property type="entry name" value="Acetyltransf_3"/>
    <property type="match status" value="1"/>
</dbReference>
<dbReference type="PANTHER" id="PTHR43441:SF10">
    <property type="entry name" value="ACETYLTRANSFERASE"/>
    <property type="match status" value="1"/>
</dbReference>
<dbReference type="PROSITE" id="PS51186">
    <property type="entry name" value="GNAT"/>
    <property type="match status" value="1"/>
</dbReference>
<dbReference type="Gene3D" id="3.40.630.30">
    <property type="match status" value="1"/>
</dbReference>
<evidence type="ECO:0000259" key="1">
    <source>
        <dbReference type="PROSITE" id="PS51186"/>
    </source>
</evidence>
<name>A0A3B0REZ1_9ZZZZ</name>
<organism evidence="2">
    <name type="scientific">hydrothermal vent metagenome</name>
    <dbReference type="NCBI Taxonomy" id="652676"/>
    <lineage>
        <taxon>unclassified sequences</taxon>
        <taxon>metagenomes</taxon>
        <taxon>ecological metagenomes</taxon>
    </lineage>
</organism>
<dbReference type="GO" id="GO:0005737">
    <property type="term" value="C:cytoplasm"/>
    <property type="evidence" value="ECO:0007669"/>
    <property type="project" value="TreeGrafter"/>
</dbReference>
<accession>A0A3B0REZ1</accession>
<proteinExistence type="predicted"/>
<gene>
    <name evidence="2" type="ORF">MNBD_ACTINO02-1718</name>
</gene>
<dbReference type="EMBL" id="UOEK01000020">
    <property type="protein sequence ID" value="VAV91944.1"/>
    <property type="molecule type" value="Genomic_DNA"/>
</dbReference>
<feature type="domain" description="N-acetyltransferase" evidence="1">
    <location>
        <begin position="26"/>
        <end position="176"/>
    </location>
</feature>
<dbReference type="PANTHER" id="PTHR43441">
    <property type="entry name" value="RIBOSOMAL-PROTEIN-SERINE ACETYLTRANSFERASE"/>
    <property type="match status" value="1"/>
</dbReference>
<sequence length="196" mass="22442">MLSTTPRFTPALMLRPFRRRDVGALEEAVNESLADLKPWLPWAQSSYGRHDALQYIKESLNAWNENRAFDFSIRNAGDPARHLGNVSLWFTSHANKTGEIGYWVRSGSSRQGVCTEATARLLEVAFDELDMHKVTLRIATGNLASEKVARKLGFFHEGVLRHEVRVGDEWLDHSAWSLLEEEWRIERSRYASSGWV</sequence>
<dbReference type="GO" id="GO:0008999">
    <property type="term" value="F:protein-N-terminal-alanine acetyltransferase activity"/>
    <property type="evidence" value="ECO:0007669"/>
    <property type="project" value="TreeGrafter"/>
</dbReference>